<name>A0ABM1EF60_PRICU</name>
<gene>
    <name evidence="2" type="primary">LOC106811643</name>
</gene>
<evidence type="ECO:0000313" key="2">
    <source>
        <dbReference type="RefSeq" id="XP_014670831.1"/>
    </source>
</evidence>
<dbReference type="RefSeq" id="XP_014670831.1">
    <property type="nucleotide sequence ID" value="XM_014815345.1"/>
</dbReference>
<accession>A0ABM1EF60</accession>
<dbReference type="GeneID" id="106811643"/>
<evidence type="ECO:0000313" key="1">
    <source>
        <dbReference type="Proteomes" id="UP000695022"/>
    </source>
</evidence>
<sequence>MYTLKVTVLNVDYTKRPSSWKVLKLLDSVGLGNLGKLLVPSNLIEPEFVQFLERKCPALSGRGPLTFKQAKVKGDLLDIDCRKTPMDLKKLLGKSTLYVVPAVMIVMPQQQNQREVSAAEGRVSTFFFTLTGHRTISSYK</sequence>
<proteinExistence type="predicted"/>
<dbReference type="Proteomes" id="UP000695022">
    <property type="component" value="Unplaced"/>
</dbReference>
<organism evidence="1 2">
    <name type="scientific">Priapulus caudatus</name>
    <name type="common">Priapulid worm</name>
    <dbReference type="NCBI Taxonomy" id="37621"/>
    <lineage>
        <taxon>Eukaryota</taxon>
        <taxon>Metazoa</taxon>
        <taxon>Ecdysozoa</taxon>
        <taxon>Scalidophora</taxon>
        <taxon>Priapulida</taxon>
        <taxon>Priapulimorpha</taxon>
        <taxon>Priapulimorphida</taxon>
        <taxon>Priapulidae</taxon>
        <taxon>Priapulus</taxon>
    </lineage>
</organism>
<reference evidence="2" key="1">
    <citation type="submission" date="2025-08" db="UniProtKB">
        <authorList>
            <consortium name="RefSeq"/>
        </authorList>
    </citation>
    <scope>IDENTIFICATION</scope>
</reference>
<keyword evidence="1" id="KW-1185">Reference proteome</keyword>
<protein>
    <submittedName>
        <fullName evidence="2">Uncharacterized protein LOC106811643</fullName>
    </submittedName>
</protein>